<dbReference type="Pfam" id="PF07715">
    <property type="entry name" value="Plug"/>
    <property type="match status" value="1"/>
</dbReference>
<keyword evidence="3" id="KW-0812">Transmembrane</keyword>
<dbReference type="InterPro" id="IPR000531">
    <property type="entry name" value="Beta-barrel_TonB"/>
</dbReference>
<dbReference type="InterPro" id="IPR039426">
    <property type="entry name" value="TonB-dep_rcpt-like"/>
</dbReference>
<evidence type="ECO:0000256" key="6">
    <source>
        <dbReference type="ARBA" id="ARBA00023136"/>
    </source>
</evidence>
<evidence type="ECO:0000256" key="5">
    <source>
        <dbReference type="ARBA" id="ARBA00023077"/>
    </source>
</evidence>
<feature type="domain" description="TonB-dependent receptor plug" evidence="10">
    <location>
        <begin position="61"/>
        <end position="155"/>
    </location>
</feature>
<evidence type="ECO:0000259" key="9">
    <source>
        <dbReference type="Pfam" id="PF00593"/>
    </source>
</evidence>
<sequence>MNFRFNLFMTRLLRHLNRTVCLFFLFHLVLGGKLTAQNSLDSLQYLDEVVVTAQRYQKEVIPVQQLAGKQLHRLSSHSVADALRYFSGIQLKDYGGVGGLKTVNIRSMGTNHVGVFYDGIELGNAQNGTVDLGRFSLDNMESVTLYNGQKSAIFQPAKDFGSAGSIYLQSRTPHFEEGEERRMKATFKTGSFGMANPAVLWEEKWSEKLSSSLSAEYLYTTGRYHFTYRVKEGYDTTAVRKNGDVQAVRAEGGLYGKMTDGYWKAKAYFYRSERGYPGAIVRNKFSHEDRQWDTNLFTQGSFKKDFSQRYSLLANVKYAYDYLHYLADPRRDESLMYVDNRYDQHEVYASMAHRYSLLPVWDVSLSTDYQFNLLNADRHDFLYPRRHTLLAAAATALHLDHFKLQASLLATWVNDRVTEGKKAADNRTEWTPAIFMSYKPFQKEDLNFRAFYKRIFRMPTMNDLYYTMVGNVKLEPEYTNQYNVGLTYTKTFPHVWLRYVEAQVDAYYNTVENKIVAMPTSNFFRWTMVNLGEVEIRGVDVALQSLWQPLRDLKLNLRMNYTYQKAQDFTDSNDPYYGGQIPYIPWHSGSATFGVNFRSWEANYSFIYTGERYSSQANIPVNYQLPWYTSDLSLSKSQRLGSGDLKLTVEVNNLLNQQYEVVANYPMPGINFKVIAQYEF</sequence>
<dbReference type="EMBL" id="AMCI01002621">
    <property type="protein sequence ID" value="EJX02255.1"/>
    <property type="molecule type" value="Genomic_DNA"/>
</dbReference>
<dbReference type="InterPro" id="IPR036942">
    <property type="entry name" value="Beta-barrel_TonB_sf"/>
</dbReference>
<keyword evidence="4" id="KW-0732">Signal</keyword>
<protein>
    <submittedName>
        <fullName evidence="11">Outer membrane vitamin B12 receptor protein</fullName>
    </submittedName>
</protein>
<dbReference type="PANTHER" id="PTHR30069">
    <property type="entry name" value="TONB-DEPENDENT OUTER MEMBRANE RECEPTOR"/>
    <property type="match status" value="1"/>
</dbReference>
<evidence type="ECO:0000256" key="2">
    <source>
        <dbReference type="ARBA" id="ARBA00022448"/>
    </source>
</evidence>
<dbReference type="GO" id="GO:0044718">
    <property type="term" value="P:siderophore transmembrane transport"/>
    <property type="evidence" value="ECO:0007669"/>
    <property type="project" value="TreeGrafter"/>
</dbReference>
<dbReference type="PROSITE" id="PS52016">
    <property type="entry name" value="TONB_DEPENDENT_REC_3"/>
    <property type="match status" value="1"/>
</dbReference>
<keyword evidence="5" id="KW-0798">TonB box</keyword>
<evidence type="ECO:0000256" key="8">
    <source>
        <dbReference type="ARBA" id="ARBA00023237"/>
    </source>
</evidence>
<dbReference type="GO" id="GO:0009279">
    <property type="term" value="C:cell outer membrane"/>
    <property type="evidence" value="ECO:0007669"/>
    <property type="project" value="UniProtKB-SubCell"/>
</dbReference>
<dbReference type="SUPFAM" id="SSF56935">
    <property type="entry name" value="Porins"/>
    <property type="match status" value="1"/>
</dbReference>
<evidence type="ECO:0000256" key="1">
    <source>
        <dbReference type="ARBA" id="ARBA00004571"/>
    </source>
</evidence>
<dbReference type="Gene3D" id="2.170.130.10">
    <property type="entry name" value="TonB-dependent receptor, plug domain"/>
    <property type="match status" value="1"/>
</dbReference>
<organism evidence="11">
    <name type="scientific">gut metagenome</name>
    <dbReference type="NCBI Taxonomy" id="749906"/>
    <lineage>
        <taxon>unclassified sequences</taxon>
        <taxon>metagenomes</taxon>
        <taxon>organismal metagenomes</taxon>
    </lineage>
</organism>
<evidence type="ECO:0000256" key="3">
    <source>
        <dbReference type="ARBA" id="ARBA00022692"/>
    </source>
</evidence>
<comment type="caution">
    <text evidence="11">The sequence shown here is derived from an EMBL/GenBank/DDBJ whole genome shotgun (WGS) entry which is preliminary data.</text>
</comment>
<dbReference type="Pfam" id="PF00593">
    <property type="entry name" value="TonB_dep_Rec_b-barrel"/>
    <property type="match status" value="1"/>
</dbReference>
<evidence type="ECO:0000256" key="7">
    <source>
        <dbReference type="ARBA" id="ARBA00023170"/>
    </source>
</evidence>
<proteinExistence type="predicted"/>
<name>J9GQD6_9ZZZZ</name>
<accession>J9GQD6</accession>
<gene>
    <name evidence="11" type="ORF">EVA_09634</name>
</gene>
<evidence type="ECO:0000313" key="11">
    <source>
        <dbReference type="EMBL" id="EJX02255.1"/>
    </source>
</evidence>
<dbReference type="InterPro" id="IPR012910">
    <property type="entry name" value="Plug_dom"/>
</dbReference>
<evidence type="ECO:0000259" key="10">
    <source>
        <dbReference type="Pfam" id="PF07715"/>
    </source>
</evidence>
<dbReference type="AlphaFoldDB" id="J9GQD6"/>
<reference evidence="11" key="1">
    <citation type="journal article" date="2012" name="PLoS ONE">
        <title>Gene sets for utilization of primary and secondary nutrition supplies in the distal gut of endangered iberian lynx.</title>
        <authorList>
            <person name="Alcaide M."/>
            <person name="Messina E."/>
            <person name="Richter M."/>
            <person name="Bargiela R."/>
            <person name="Peplies J."/>
            <person name="Huws S.A."/>
            <person name="Newbold C.J."/>
            <person name="Golyshin P.N."/>
            <person name="Simon M.A."/>
            <person name="Lopez G."/>
            <person name="Yakimov M.M."/>
            <person name="Ferrer M."/>
        </authorList>
    </citation>
    <scope>NUCLEOTIDE SEQUENCE</scope>
</reference>
<evidence type="ECO:0000256" key="4">
    <source>
        <dbReference type="ARBA" id="ARBA00022729"/>
    </source>
</evidence>
<dbReference type="InterPro" id="IPR037066">
    <property type="entry name" value="Plug_dom_sf"/>
</dbReference>
<feature type="domain" description="TonB-dependent receptor-like beta-barrel" evidence="9">
    <location>
        <begin position="271"/>
        <end position="654"/>
    </location>
</feature>
<dbReference type="GO" id="GO:0015344">
    <property type="term" value="F:siderophore uptake transmembrane transporter activity"/>
    <property type="evidence" value="ECO:0007669"/>
    <property type="project" value="TreeGrafter"/>
</dbReference>
<keyword evidence="7 11" id="KW-0675">Receptor</keyword>
<dbReference type="Gene3D" id="2.40.170.20">
    <property type="entry name" value="TonB-dependent receptor, beta-barrel domain"/>
    <property type="match status" value="1"/>
</dbReference>
<keyword evidence="8" id="KW-0998">Cell outer membrane</keyword>
<comment type="subcellular location">
    <subcellularLocation>
        <location evidence="1">Cell outer membrane</location>
        <topology evidence="1">Multi-pass membrane protein</topology>
    </subcellularLocation>
</comment>
<keyword evidence="6" id="KW-0472">Membrane</keyword>
<keyword evidence="2" id="KW-0813">Transport</keyword>
<dbReference type="PANTHER" id="PTHR30069:SF29">
    <property type="entry name" value="HEMOGLOBIN AND HEMOGLOBIN-HAPTOGLOBIN-BINDING PROTEIN 1-RELATED"/>
    <property type="match status" value="1"/>
</dbReference>